<reference evidence="1" key="1">
    <citation type="submission" date="2022-02" db="EMBL/GenBank/DDBJ databases">
        <title>Plant Genome Project.</title>
        <authorList>
            <person name="Zhang R.-G."/>
        </authorList>
    </citation>
    <scope>NUCLEOTIDE SEQUENCE</scope>
    <source>
        <strain evidence="1">AT1</strain>
    </source>
</reference>
<name>A0ACC0N6S0_RHOML</name>
<protein>
    <submittedName>
        <fullName evidence="1">Uncharacterized protein</fullName>
    </submittedName>
</protein>
<accession>A0ACC0N6S0</accession>
<comment type="caution">
    <text evidence="1">The sequence shown here is derived from an EMBL/GenBank/DDBJ whole genome shotgun (WGS) entry which is preliminary data.</text>
</comment>
<evidence type="ECO:0000313" key="2">
    <source>
        <dbReference type="Proteomes" id="UP001062846"/>
    </source>
</evidence>
<keyword evidence="2" id="KW-1185">Reference proteome</keyword>
<proteinExistence type="predicted"/>
<gene>
    <name evidence="1" type="ORF">RHMOL_Rhmol07G0261600</name>
</gene>
<dbReference type="Proteomes" id="UP001062846">
    <property type="component" value="Chromosome 7"/>
</dbReference>
<sequence length="308" mass="33212">MASSVFKTHFVLRLVLVFSLLHMSFGTRKLTGLWHESTILNYHNGPLLYGNVLIDIVWYGEFSASQRGIICDFITSFSSPAQSEPSVATWFATVNKYYPLTEGRIPSSVSISLGNQQHDKKYSHGKSLTQDQIKQMALAARGHQTNVIVVVLTSADVTVQEFCMICGTHGSSGNDFVYIWVGNSETQCPGQCAWPFHQPLYGPQVPPLIPPNDDMGTDGMVINIGSLIVGVITNPYGNGIYQGVANAPLEACTACPGIYGPGAYPGYPGQLLVDTATGCSHNTYGASGRKYLVPAMFDPTTSACSTLV</sequence>
<dbReference type="EMBL" id="CM046394">
    <property type="protein sequence ID" value="KAI8548278.1"/>
    <property type="molecule type" value="Genomic_DNA"/>
</dbReference>
<evidence type="ECO:0000313" key="1">
    <source>
        <dbReference type="EMBL" id="KAI8548278.1"/>
    </source>
</evidence>
<organism evidence="1 2">
    <name type="scientific">Rhododendron molle</name>
    <name type="common">Chinese azalea</name>
    <name type="synonym">Azalea mollis</name>
    <dbReference type="NCBI Taxonomy" id="49168"/>
    <lineage>
        <taxon>Eukaryota</taxon>
        <taxon>Viridiplantae</taxon>
        <taxon>Streptophyta</taxon>
        <taxon>Embryophyta</taxon>
        <taxon>Tracheophyta</taxon>
        <taxon>Spermatophyta</taxon>
        <taxon>Magnoliopsida</taxon>
        <taxon>eudicotyledons</taxon>
        <taxon>Gunneridae</taxon>
        <taxon>Pentapetalae</taxon>
        <taxon>asterids</taxon>
        <taxon>Ericales</taxon>
        <taxon>Ericaceae</taxon>
        <taxon>Ericoideae</taxon>
        <taxon>Rhodoreae</taxon>
        <taxon>Rhododendron</taxon>
    </lineage>
</organism>